<reference evidence="1" key="2">
    <citation type="journal article" date="2023" name="Science">
        <title>Genomic signatures of disease resistance in endangered staghorn corals.</title>
        <authorList>
            <person name="Vollmer S.V."/>
            <person name="Selwyn J.D."/>
            <person name="Despard B.A."/>
            <person name="Roesel C.L."/>
        </authorList>
    </citation>
    <scope>NUCLEOTIDE SEQUENCE</scope>
    <source>
        <strain evidence="1">K2</strain>
    </source>
</reference>
<proteinExistence type="predicted"/>
<dbReference type="EMBL" id="JARQWQ010000019">
    <property type="protein sequence ID" value="KAK2565487.1"/>
    <property type="molecule type" value="Genomic_DNA"/>
</dbReference>
<name>A0AAD9V940_ACRCE</name>
<protein>
    <submittedName>
        <fullName evidence="1">Uncharacterized protein</fullName>
    </submittedName>
</protein>
<evidence type="ECO:0000313" key="1">
    <source>
        <dbReference type="EMBL" id="KAK2565487.1"/>
    </source>
</evidence>
<sequence length="217" mass="24374">MGESELNASFDQNKTIVKWMGTCQGRSNPCPSCRSHDAVDRGKLGLLFFSIFNETVCHRLSRNRVVRLFIPASGARHDEVKLKCYVVGRRCARSNGKRFAQRNKPGAYDRLLNKPTGLAQARPDFPEIAECYDVREFIEIDDSTDEPSRHSGARREHCLANTGLRSSSFPEIHPARRSYSLADLDFPRAVHVFLLPIACFVSQAEALSVGTYRGKGR</sequence>
<accession>A0AAD9V940</accession>
<reference evidence="1" key="1">
    <citation type="journal article" date="2023" name="G3 (Bethesda)">
        <title>Whole genome assembly and annotation of the endangered Caribbean coral Acropora cervicornis.</title>
        <authorList>
            <person name="Selwyn J.D."/>
            <person name="Vollmer S.V."/>
        </authorList>
    </citation>
    <scope>NUCLEOTIDE SEQUENCE</scope>
    <source>
        <strain evidence="1">K2</strain>
    </source>
</reference>
<gene>
    <name evidence="1" type="ORF">P5673_010556</name>
</gene>
<comment type="caution">
    <text evidence="1">The sequence shown here is derived from an EMBL/GenBank/DDBJ whole genome shotgun (WGS) entry which is preliminary data.</text>
</comment>
<evidence type="ECO:0000313" key="2">
    <source>
        <dbReference type="Proteomes" id="UP001249851"/>
    </source>
</evidence>
<keyword evidence="2" id="KW-1185">Reference proteome</keyword>
<organism evidence="1 2">
    <name type="scientific">Acropora cervicornis</name>
    <name type="common">Staghorn coral</name>
    <dbReference type="NCBI Taxonomy" id="6130"/>
    <lineage>
        <taxon>Eukaryota</taxon>
        <taxon>Metazoa</taxon>
        <taxon>Cnidaria</taxon>
        <taxon>Anthozoa</taxon>
        <taxon>Hexacorallia</taxon>
        <taxon>Scleractinia</taxon>
        <taxon>Astrocoeniina</taxon>
        <taxon>Acroporidae</taxon>
        <taxon>Acropora</taxon>
    </lineage>
</organism>
<dbReference type="Proteomes" id="UP001249851">
    <property type="component" value="Unassembled WGS sequence"/>
</dbReference>
<dbReference type="AlphaFoldDB" id="A0AAD9V940"/>